<evidence type="ECO:0000256" key="5">
    <source>
        <dbReference type="ARBA" id="ARBA00022946"/>
    </source>
</evidence>
<dbReference type="Pfam" id="PF00107">
    <property type="entry name" value="ADH_zinc_N"/>
    <property type="match status" value="1"/>
</dbReference>
<dbReference type="Gene3D" id="3.90.180.10">
    <property type="entry name" value="Medium-chain alcohol dehydrogenases, catalytic domain"/>
    <property type="match status" value="1"/>
</dbReference>
<accession>A0ABW4M644</accession>
<evidence type="ECO:0000256" key="2">
    <source>
        <dbReference type="ARBA" id="ARBA00022516"/>
    </source>
</evidence>
<dbReference type="PANTHER" id="PTHR43981:SF2">
    <property type="entry name" value="ENOYL-[ACYL-CARRIER-PROTEIN] REDUCTASE, MITOCHONDRIAL"/>
    <property type="match status" value="1"/>
</dbReference>
<keyword evidence="8" id="KW-0275">Fatty acid biosynthesis</keyword>
<dbReference type="SUPFAM" id="SSF51735">
    <property type="entry name" value="NAD(P)-binding Rossmann-fold domains"/>
    <property type="match status" value="1"/>
</dbReference>
<keyword evidence="2" id="KW-0444">Lipid biosynthesis</keyword>
<dbReference type="Proteomes" id="UP001597322">
    <property type="component" value="Unassembled WGS sequence"/>
</dbReference>
<gene>
    <name evidence="12" type="ORF">ACFSE1_15605</name>
</gene>
<dbReference type="InterPro" id="IPR011032">
    <property type="entry name" value="GroES-like_sf"/>
</dbReference>
<dbReference type="InterPro" id="IPR020843">
    <property type="entry name" value="ER"/>
</dbReference>
<feature type="domain" description="Enoyl reductase (ER)" evidence="11">
    <location>
        <begin position="11"/>
        <end position="323"/>
    </location>
</feature>
<dbReference type="EC" id="1.3.1.104" evidence="9"/>
<organism evidence="12 13">
    <name type="scientific">Rhizobium helianthi</name>
    <dbReference type="NCBI Taxonomy" id="1132695"/>
    <lineage>
        <taxon>Bacteria</taxon>
        <taxon>Pseudomonadati</taxon>
        <taxon>Pseudomonadota</taxon>
        <taxon>Alphaproteobacteria</taxon>
        <taxon>Hyphomicrobiales</taxon>
        <taxon>Rhizobiaceae</taxon>
        <taxon>Rhizobium/Agrobacterium group</taxon>
        <taxon>Rhizobium</taxon>
    </lineage>
</organism>
<dbReference type="SUPFAM" id="SSF50129">
    <property type="entry name" value="GroES-like"/>
    <property type="match status" value="1"/>
</dbReference>
<dbReference type="RefSeq" id="WP_377403243.1">
    <property type="nucleotide sequence ID" value="NZ_JBHUEQ010000026.1"/>
</dbReference>
<evidence type="ECO:0000313" key="12">
    <source>
        <dbReference type="EMBL" id="MFD1746902.1"/>
    </source>
</evidence>
<dbReference type="InterPro" id="IPR013149">
    <property type="entry name" value="ADH-like_C"/>
</dbReference>
<keyword evidence="7" id="KW-0443">Lipid metabolism</keyword>
<protein>
    <recommendedName>
        <fullName evidence="9">enoyl-[acyl-carrier-protein] reductase</fullName>
        <ecNumber evidence="9">1.3.1.104</ecNumber>
    </recommendedName>
</protein>
<keyword evidence="6" id="KW-0560">Oxidoreductase</keyword>
<evidence type="ECO:0000256" key="9">
    <source>
        <dbReference type="ARBA" id="ARBA00038963"/>
    </source>
</evidence>
<dbReference type="SMART" id="SM00829">
    <property type="entry name" value="PKS_ER"/>
    <property type="match status" value="1"/>
</dbReference>
<comment type="caution">
    <text evidence="12">The sequence shown here is derived from an EMBL/GenBank/DDBJ whole genome shotgun (WGS) entry which is preliminary data.</text>
</comment>
<dbReference type="InterPro" id="IPR013154">
    <property type="entry name" value="ADH-like_N"/>
</dbReference>
<evidence type="ECO:0000256" key="7">
    <source>
        <dbReference type="ARBA" id="ARBA00023098"/>
    </source>
</evidence>
<keyword evidence="13" id="KW-1185">Reference proteome</keyword>
<evidence type="ECO:0000256" key="1">
    <source>
        <dbReference type="ARBA" id="ARBA00010371"/>
    </source>
</evidence>
<keyword evidence="4" id="KW-0521">NADP</keyword>
<name>A0ABW4M644_9HYPH</name>
<dbReference type="Pfam" id="PF08240">
    <property type="entry name" value="ADH_N"/>
    <property type="match status" value="1"/>
</dbReference>
<proteinExistence type="inferred from homology"/>
<evidence type="ECO:0000259" key="11">
    <source>
        <dbReference type="SMART" id="SM00829"/>
    </source>
</evidence>
<keyword evidence="3" id="KW-0276">Fatty acid metabolism</keyword>
<reference evidence="13" key="1">
    <citation type="journal article" date="2019" name="Int. J. Syst. Evol. Microbiol.">
        <title>The Global Catalogue of Microorganisms (GCM) 10K type strain sequencing project: providing services to taxonomists for standard genome sequencing and annotation.</title>
        <authorList>
            <consortium name="The Broad Institute Genomics Platform"/>
            <consortium name="The Broad Institute Genome Sequencing Center for Infectious Disease"/>
            <person name="Wu L."/>
            <person name="Ma J."/>
        </authorList>
    </citation>
    <scope>NUCLEOTIDE SEQUENCE [LARGE SCALE GENOMIC DNA]</scope>
    <source>
        <strain evidence="13">CG52</strain>
    </source>
</reference>
<evidence type="ECO:0000313" key="13">
    <source>
        <dbReference type="Proteomes" id="UP001597322"/>
    </source>
</evidence>
<comment type="catalytic activity">
    <reaction evidence="10">
        <text>a 2,3-saturated acyl-[ACP] + NADP(+) = a (2E)-enoyl-[ACP] + NADPH + H(+)</text>
        <dbReference type="Rhea" id="RHEA:22564"/>
        <dbReference type="Rhea" id="RHEA-COMP:9925"/>
        <dbReference type="Rhea" id="RHEA-COMP:9926"/>
        <dbReference type="ChEBI" id="CHEBI:15378"/>
        <dbReference type="ChEBI" id="CHEBI:57783"/>
        <dbReference type="ChEBI" id="CHEBI:58349"/>
        <dbReference type="ChEBI" id="CHEBI:78784"/>
        <dbReference type="ChEBI" id="CHEBI:78785"/>
        <dbReference type="EC" id="1.3.1.104"/>
    </reaction>
</comment>
<dbReference type="EMBL" id="JBHUEQ010000026">
    <property type="protein sequence ID" value="MFD1746902.1"/>
    <property type="molecule type" value="Genomic_DNA"/>
</dbReference>
<dbReference type="CDD" id="cd08292">
    <property type="entry name" value="ETR_like_2"/>
    <property type="match status" value="1"/>
</dbReference>
<evidence type="ECO:0000256" key="8">
    <source>
        <dbReference type="ARBA" id="ARBA00023160"/>
    </source>
</evidence>
<dbReference type="Gene3D" id="3.40.50.720">
    <property type="entry name" value="NAD(P)-binding Rossmann-like Domain"/>
    <property type="match status" value="1"/>
</dbReference>
<comment type="similarity">
    <text evidence="1">Belongs to the zinc-containing alcohol dehydrogenase family. Quinone oxidoreductase subfamily.</text>
</comment>
<evidence type="ECO:0000256" key="6">
    <source>
        <dbReference type="ARBA" id="ARBA00023002"/>
    </source>
</evidence>
<dbReference type="InterPro" id="IPR036291">
    <property type="entry name" value="NAD(P)-bd_dom_sf"/>
</dbReference>
<sequence>MRSLIYSQFGKPAEVLRVEERDVPQPGKGEVRLRMLLSPIHNHDLLTVSGQYGYKPPLPAGAGSEGVGIVDALGEGVDHLNVGQRIALSGLKAAWADYAIGKGSSAVPLPDSIDDETAAQLIAMPLSGLKLLEFTGISEGEWLIQNAANGAVGKVVAQLAKPRGVHVINLVRRADAIAEMEELGIDNVISTESDGWKDEVKALTGGAPIAVGVDGVGGDASGDLLSLLGEGGQLISFGVMSGEPMRISAADVIFKQAVVKGFWLAKLMEAMQPDEMRRLVGELVAGAASGDLRLQVDQVFPLADAASAMEAAGAKGRKGKVLLKLS</sequence>
<evidence type="ECO:0000256" key="10">
    <source>
        <dbReference type="ARBA" id="ARBA00048843"/>
    </source>
</evidence>
<evidence type="ECO:0000256" key="4">
    <source>
        <dbReference type="ARBA" id="ARBA00022857"/>
    </source>
</evidence>
<keyword evidence="5" id="KW-0809">Transit peptide</keyword>
<evidence type="ECO:0000256" key="3">
    <source>
        <dbReference type="ARBA" id="ARBA00022832"/>
    </source>
</evidence>
<dbReference type="InterPro" id="IPR051034">
    <property type="entry name" value="Mito_Enoyl-ACP_Reductase"/>
</dbReference>
<dbReference type="PANTHER" id="PTHR43981">
    <property type="entry name" value="ENOYL-[ACYL-CARRIER-PROTEIN] REDUCTASE, MITOCHONDRIAL"/>
    <property type="match status" value="1"/>
</dbReference>